<evidence type="ECO:0000259" key="3">
    <source>
        <dbReference type="PROSITE" id="PS50003"/>
    </source>
</evidence>
<accession>A0A7S3PH23</accession>
<keyword evidence="1" id="KW-0175">Coiled coil</keyword>
<dbReference type="Pfam" id="PF00169">
    <property type="entry name" value="PH"/>
    <property type="match status" value="1"/>
</dbReference>
<dbReference type="EMBL" id="HBIN01007650">
    <property type="protein sequence ID" value="CAE0435347.1"/>
    <property type="molecule type" value="Transcribed_RNA"/>
</dbReference>
<proteinExistence type="predicted"/>
<feature type="domain" description="PH" evidence="3">
    <location>
        <begin position="28"/>
        <end position="134"/>
    </location>
</feature>
<dbReference type="PROSITE" id="PS50003">
    <property type="entry name" value="PH_DOMAIN"/>
    <property type="match status" value="1"/>
</dbReference>
<protein>
    <recommendedName>
        <fullName evidence="3">PH domain-containing protein</fullName>
    </recommendedName>
</protein>
<sequence>MTEIRATQSKAEKLLGFQGDVAMNKKIVVQQNGYLLIKNISSNNPLDLTWRKRFCVIKDGFFLWYNSDSQSGFDRKPKGILPLNSAFTNKRKEDKEGCTFEIVHPDIYQCEFLFRAISAVEADQWIYALENGKKANWENAMLGAAMIQSMQSTGNKKEDEKKKAIQDLQEKVEKLNKATKDKMRILERERKQIENFETQLKNHDDLIGDKLEEAKNIELAIKEEEQIFKESEAKRRMLEQKLSMATMALRRLETSFQLEFASTKADAQFDNVNVQENVNALKSFFEETFSQHRANQEKVVGKKLKHIQQTLRRKKTKNKRPSLY</sequence>
<reference evidence="4" key="1">
    <citation type="submission" date="2021-01" db="EMBL/GenBank/DDBJ databases">
        <authorList>
            <person name="Corre E."/>
            <person name="Pelletier E."/>
            <person name="Niang G."/>
            <person name="Scheremetjew M."/>
            <person name="Finn R."/>
            <person name="Kale V."/>
            <person name="Holt S."/>
            <person name="Cochrane G."/>
            <person name="Meng A."/>
            <person name="Brown T."/>
            <person name="Cohen L."/>
        </authorList>
    </citation>
    <scope>NUCLEOTIDE SEQUENCE</scope>
    <source>
        <strain evidence="4">GSBS06</strain>
    </source>
</reference>
<dbReference type="SUPFAM" id="SSF50729">
    <property type="entry name" value="PH domain-like"/>
    <property type="match status" value="1"/>
</dbReference>
<dbReference type="SMART" id="SM00233">
    <property type="entry name" value="PH"/>
    <property type="match status" value="1"/>
</dbReference>
<evidence type="ECO:0000313" key="4">
    <source>
        <dbReference type="EMBL" id="CAE0435347.1"/>
    </source>
</evidence>
<name>A0A7S3PH23_9STRA</name>
<evidence type="ECO:0000256" key="1">
    <source>
        <dbReference type="SAM" id="Coils"/>
    </source>
</evidence>
<feature type="compositionally biased region" description="Basic residues" evidence="2">
    <location>
        <begin position="301"/>
        <end position="324"/>
    </location>
</feature>
<dbReference type="Gene3D" id="2.30.29.30">
    <property type="entry name" value="Pleckstrin-homology domain (PH domain)/Phosphotyrosine-binding domain (PTB)"/>
    <property type="match status" value="1"/>
</dbReference>
<dbReference type="InterPro" id="IPR011993">
    <property type="entry name" value="PH-like_dom_sf"/>
</dbReference>
<organism evidence="4">
    <name type="scientific">Aplanochytrium stocchinoi</name>
    <dbReference type="NCBI Taxonomy" id="215587"/>
    <lineage>
        <taxon>Eukaryota</taxon>
        <taxon>Sar</taxon>
        <taxon>Stramenopiles</taxon>
        <taxon>Bigyra</taxon>
        <taxon>Labyrinthulomycetes</taxon>
        <taxon>Thraustochytrida</taxon>
        <taxon>Thraustochytriidae</taxon>
        <taxon>Aplanochytrium</taxon>
    </lineage>
</organism>
<dbReference type="InterPro" id="IPR001849">
    <property type="entry name" value="PH_domain"/>
</dbReference>
<gene>
    <name evidence="4" type="ORF">ASTO00021_LOCUS5627</name>
</gene>
<dbReference type="AlphaFoldDB" id="A0A7S3PH23"/>
<evidence type="ECO:0000256" key="2">
    <source>
        <dbReference type="SAM" id="MobiDB-lite"/>
    </source>
</evidence>
<feature type="region of interest" description="Disordered" evidence="2">
    <location>
        <begin position="300"/>
        <end position="324"/>
    </location>
</feature>
<feature type="coiled-coil region" evidence="1">
    <location>
        <begin position="158"/>
        <end position="241"/>
    </location>
</feature>